<dbReference type="SUPFAM" id="SSF52172">
    <property type="entry name" value="CheY-like"/>
    <property type="match status" value="1"/>
</dbReference>
<keyword evidence="3" id="KW-1185">Reference proteome</keyword>
<dbReference type="OrthoDB" id="9180348at2"/>
<dbReference type="EMBL" id="CP029553">
    <property type="protein sequence ID" value="AWN45459.1"/>
    <property type="molecule type" value="Genomic_DNA"/>
</dbReference>
<name>A0A2U8WHC2_9HYPH</name>
<evidence type="ECO:0000313" key="2">
    <source>
        <dbReference type="EMBL" id="AWN45459.1"/>
    </source>
</evidence>
<dbReference type="AlphaFoldDB" id="A0A2U8WHC2"/>
<feature type="transmembrane region" description="Helical" evidence="1">
    <location>
        <begin position="53"/>
        <end position="75"/>
    </location>
</feature>
<reference evidence="2 3" key="1">
    <citation type="submission" date="2018-05" db="EMBL/GenBank/DDBJ databases">
        <title>Complete Genome Sequence of Methylobacterium sp. 17Sr1-28.</title>
        <authorList>
            <person name="Srinivasan S."/>
        </authorList>
    </citation>
    <scope>NUCLEOTIDE SEQUENCE [LARGE SCALE GENOMIC DNA]</scope>
    <source>
        <strain evidence="2 3">17Sr1-28</strain>
    </source>
</reference>
<evidence type="ECO:0000313" key="3">
    <source>
        <dbReference type="Proteomes" id="UP000245444"/>
    </source>
</evidence>
<organism evidence="2 3">
    <name type="scientific">Methylobacterium terrae</name>
    <dbReference type="NCBI Taxonomy" id="2202827"/>
    <lineage>
        <taxon>Bacteria</taxon>
        <taxon>Pseudomonadati</taxon>
        <taxon>Pseudomonadota</taxon>
        <taxon>Alphaproteobacteria</taxon>
        <taxon>Hyphomicrobiales</taxon>
        <taxon>Methylobacteriaceae</taxon>
        <taxon>Methylobacterium</taxon>
    </lineage>
</organism>
<dbReference type="Proteomes" id="UP000245444">
    <property type="component" value="Chromosome"/>
</dbReference>
<keyword evidence="1" id="KW-1133">Transmembrane helix</keyword>
<accession>A0A2U8WHC2</accession>
<keyword evidence="1" id="KW-0812">Transmembrane</keyword>
<feature type="transmembrane region" description="Helical" evidence="1">
    <location>
        <begin position="24"/>
        <end position="47"/>
    </location>
</feature>
<keyword evidence="1" id="KW-0472">Membrane</keyword>
<dbReference type="InterPro" id="IPR011006">
    <property type="entry name" value="CheY-like_superfamily"/>
</dbReference>
<dbReference type="CDD" id="cd00156">
    <property type="entry name" value="REC"/>
    <property type="match status" value="1"/>
</dbReference>
<sequence>MALGEIGPVSGFAKSAAGLSRNPLGTISLFVVLIYAFAALVSVGGSFTPGERIILVYFISIFPFVVISIFAWLVAYHSKDLYSPGDFTNQAHYVEMHLQSKLQAAASLTAAISKDSATASQTQINDVVKAVQNSSTIASEPEGWRRCILWVDDRPDNNRYERKAFEAMGIHFVLSETTEDALRQLKSRRFATVISDMGRREGPQEGYVLLDALRAFDRTTPLFFYASSNAREHKEETARHGGQGCTNDAQELFRMVMNAIVTRKP</sequence>
<gene>
    <name evidence="2" type="ORF">DK419_03290</name>
</gene>
<protein>
    <submittedName>
        <fullName evidence="2">Response regulator</fullName>
    </submittedName>
</protein>
<dbReference type="RefSeq" id="WP_109957827.1">
    <property type="nucleotide sequence ID" value="NZ_CP029553.1"/>
</dbReference>
<dbReference type="KEGG" id="mtea:DK419_03290"/>
<dbReference type="Gene3D" id="3.40.50.2300">
    <property type="match status" value="1"/>
</dbReference>
<proteinExistence type="predicted"/>
<evidence type="ECO:0000256" key="1">
    <source>
        <dbReference type="SAM" id="Phobius"/>
    </source>
</evidence>